<dbReference type="Gene3D" id="2.170.130.10">
    <property type="entry name" value="TonB-dependent receptor, plug domain"/>
    <property type="match status" value="1"/>
</dbReference>
<evidence type="ECO:0000256" key="2">
    <source>
        <dbReference type="ARBA" id="ARBA00022448"/>
    </source>
</evidence>
<dbReference type="PROSITE" id="PS52016">
    <property type="entry name" value="TONB_DEPENDENT_REC_3"/>
    <property type="match status" value="1"/>
</dbReference>
<evidence type="ECO:0000313" key="14">
    <source>
        <dbReference type="EMBL" id="QGT50216.1"/>
    </source>
</evidence>
<dbReference type="PANTHER" id="PTHR30069:SF29">
    <property type="entry name" value="HEMOGLOBIN AND HEMOGLOBIN-HAPTOGLOBIN-BINDING PROTEIN 1-RELATED"/>
    <property type="match status" value="1"/>
</dbReference>
<dbReference type="InterPro" id="IPR036942">
    <property type="entry name" value="Beta-barrel_TonB_sf"/>
</dbReference>
<organism evidence="14">
    <name type="scientific">uncultured Helicobacter sp</name>
    <dbReference type="NCBI Taxonomy" id="175537"/>
    <lineage>
        <taxon>Bacteria</taxon>
        <taxon>Pseudomonadati</taxon>
        <taxon>Campylobacterota</taxon>
        <taxon>Epsilonproteobacteria</taxon>
        <taxon>Campylobacterales</taxon>
        <taxon>Helicobacteraceae</taxon>
        <taxon>Helicobacter</taxon>
        <taxon>environmental samples</taxon>
    </lineage>
</organism>
<evidence type="ECO:0000256" key="3">
    <source>
        <dbReference type="ARBA" id="ARBA00022452"/>
    </source>
</evidence>
<evidence type="ECO:0000259" key="13">
    <source>
        <dbReference type="Pfam" id="PF07715"/>
    </source>
</evidence>
<accession>A0A650EKV9</accession>
<dbReference type="InterPro" id="IPR012910">
    <property type="entry name" value="Plug_dom"/>
</dbReference>
<evidence type="ECO:0000256" key="5">
    <source>
        <dbReference type="ARBA" id="ARBA00022729"/>
    </source>
</evidence>
<feature type="domain" description="TonB-dependent receptor plug" evidence="13">
    <location>
        <begin position="59"/>
        <end position="163"/>
    </location>
</feature>
<dbReference type="InterPro" id="IPR039426">
    <property type="entry name" value="TonB-dep_rcpt-like"/>
</dbReference>
<dbReference type="PANTHER" id="PTHR30069">
    <property type="entry name" value="TONB-DEPENDENT OUTER MEMBRANE RECEPTOR"/>
    <property type="match status" value="1"/>
</dbReference>
<keyword evidence="8 14" id="KW-0675">Receptor</keyword>
<keyword evidence="5" id="KW-0732">Signal</keyword>
<evidence type="ECO:0000256" key="8">
    <source>
        <dbReference type="ARBA" id="ARBA00023170"/>
    </source>
</evidence>
<dbReference type="GO" id="GO:0009279">
    <property type="term" value="C:cell outer membrane"/>
    <property type="evidence" value="ECO:0007669"/>
    <property type="project" value="UniProtKB-SubCell"/>
</dbReference>
<proteinExistence type="inferred from homology"/>
<dbReference type="Pfam" id="PF07715">
    <property type="entry name" value="Plug"/>
    <property type="match status" value="1"/>
</dbReference>
<gene>
    <name evidence="14" type="ORF">Helico6505_0480</name>
</gene>
<feature type="domain" description="TonB-dependent receptor-like beta-barrel" evidence="12">
    <location>
        <begin position="289"/>
        <end position="720"/>
    </location>
</feature>
<keyword evidence="9 10" id="KW-0998">Cell outer membrane</keyword>
<sequence>MTIKVSPITLSVIMLTLTFADENLSRPYSPTDTESLSSLQTYKLEHSIAIGSPLESDVVNIPGHISVIESEEIYKSPNTKITDIVKKTAGVRIDNDTNFNPRPKIKIRGINYGTLVMLDGLILSDLEGENRIINQIFLEDIQRVEIARGSYSSLYGTGAIGGVINFITAMPNTFEASLITGYGTEFQSHTADKNLFKLYVSIGDAFFDKRLRVKFNAGYKGSGGYPSFPTYFAAGDSTAQDNNMNGFFVDKAGQTIIGTGGDRNYHIYDTRFKAEYDISDADMLSLMLGFSSYDYSFKNFISYLKDAQGNPTDLIDNKDYFVGSGLGGKGRYSHLYGNLTYTHNFTDSLLKITLSSMNLFSIWQDALQGSADRFGGAGSTQDTDSSSNYLDVIYQSELFSRHKLAIASQFRYYTYTQDQRNMTNWLINSTRTDSRRKFGNEAFVASMYANWEAQWLDNLSTNLGVRYDYWHNFNGYLINNLVTPNDRKDNINNTESIFSPKFSISYTPLEILLFKASIGSGFRMPTMRDMYQFTHASNYWELNPDLKKESALSFDIGAELRTQYITTSLYYYQLEMRDMIYRSGKGSKDDPWRYINAGKGRINGIEYSAFVPLWSDFILEGNYTLTLAKVLENPARPQSVGKQLIGVPKHMANIALHYMPKYGLYASVWAYYTPAFYNDDVNSTPLSDTYGYYEGQFSLNAKIGYIWKMGLDASLSFFNLTNNRYYDFYRVAGASFYAQVGYKF</sequence>
<dbReference type="Gene3D" id="2.40.170.20">
    <property type="entry name" value="TonB-dependent receptor, beta-barrel domain"/>
    <property type="match status" value="1"/>
</dbReference>
<dbReference type="CDD" id="cd01347">
    <property type="entry name" value="ligand_gated_channel"/>
    <property type="match status" value="1"/>
</dbReference>
<evidence type="ECO:0000256" key="10">
    <source>
        <dbReference type="PROSITE-ProRule" id="PRU01360"/>
    </source>
</evidence>
<dbReference type="InterPro" id="IPR037066">
    <property type="entry name" value="Plug_dom_sf"/>
</dbReference>
<evidence type="ECO:0000256" key="9">
    <source>
        <dbReference type="ARBA" id="ARBA00023237"/>
    </source>
</evidence>
<evidence type="ECO:0000256" key="7">
    <source>
        <dbReference type="ARBA" id="ARBA00023136"/>
    </source>
</evidence>
<dbReference type="SUPFAM" id="SSF56935">
    <property type="entry name" value="Porins"/>
    <property type="match status" value="1"/>
</dbReference>
<evidence type="ECO:0000256" key="6">
    <source>
        <dbReference type="ARBA" id="ARBA00023077"/>
    </source>
</evidence>
<evidence type="ECO:0000256" key="1">
    <source>
        <dbReference type="ARBA" id="ARBA00004571"/>
    </source>
</evidence>
<keyword evidence="7 10" id="KW-0472">Membrane</keyword>
<keyword evidence="4 10" id="KW-0812">Transmembrane</keyword>
<reference evidence="14" key="1">
    <citation type="journal article" date="2020" name="J. ISSAAS">
        <title>Lactobacilli and other gastrointestinal microbiota of Peromyscus leucopus, reservoir host for agents of Lyme disease and other zoonoses in North America.</title>
        <authorList>
            <person name="Milovic A."/>
            <person name="Bassam K."/>
            <person name="Shao H."/>
            <person name="Chatzistamou I."/>
            <person name="Tufts D.M."/>
            <person name="Diuk-Wasser M."/>
            <person name="Barbour A.G."/>
        </authorList>
    </citation>
    <scope>NUCLEOTIDE SEQUENCE</scope>
    <source>
        <strain evidence="14">LL4</strain>
    </source>
</reference>
<evidence type="ECO:0000259" key="12">
    <source>
        <dbReference type="Pfam" id="PF00593"/>
    </source>
</evidence>
<comment type="subcellular location">
    <subcellularLocation>
        <location evidence="1 10">Cell outer membrane</location>
        <topology evidence="1 10">Multi-pass membrane protein</topology>
    </subcellularLocation>
</comment>
<dbReference type="Pfam" id="PF00593">
    <property type="entry name" value="TonB_dep_Rec_b-barrel"/>
    <property type="match status" value="1"/>
</dbReference>
<dbReference type="GO" id="GO:0015344">
    <property type="term" value="F:siderophore uptake transmembrane transporter activity"/>
    <property type="evidence" value="ECO:0007669"/>
    <property type="project" value="TreeGrafter"/>
</dbReference>
<evidence type="ECO:0000256" key="4">
    <source>
        <dbReference type="ARBA" id="ARBA00022692"/>
    </source>
</evidence>
<name>A0A650EKV9_9HELI</name>
<dbReference type="GO" id="GO:0044718">
    <property type="term" value="P:siderophore transmembrane transport"/>
    <property type="evidence" value="ECO:0007669"/>
    <property type="project" value="TreeGrafter"/>
</dbReference>
<keyword evidence="2 10" id="KW-0813">Transport</keyword>
<comment type="similarity">
    <text evidence="10 11">Belongs to the TonB-dependent receptor family.</text>
</comment>
<keyword evidence="3 10" id="KW-1134">Transmembrane beta strand</keyword>
<dbReference type="InterPro" id="IPR000531">
    <property type="entry name" value="Beta-barrel_TonB"/>
</dbReference>
<keyword evidence="6 11" id="KW-0798">TonB box</keyword>
<dbReference type="EMBL" id="MN577568">
    <property type="protein sequence ID" value="QGT50216.1"/>
    <property type="molecule type" value="Genomic_DNA"/>
</dbReference>
<protein>
    <submittedName>
        <fullName evidence="14">TonB-dependent receptor</fullName>
    </submittedName>
</protein>
<dbReference type="AlphaFoldDB" id="A0A650EKV9"/>
<evidence type="ECO:0000256" key="11">
    <source>
        <dbReference type="RuleBase" id="RU003357"/>
    </source>
</evidence>